<feature type="transmembrane region" description="Helical" evidence="9">
    <location>
        <begin position="229"/>
        <end position="250"/>
    </location>
</feature>
<dbReference type="InterPro" id="IPR004813">
    <property type="entry name" value="OPT"/>
</dbReference>
<evidence type="ECO:0000313" key="10">
    <source>
        <dbReference type="EMBL" id="KAG9244533.1"/>
    </source>
</evidence>
<evidence type="ECO:0000256" key="8">
    <source>
        <dbReference type="ARBA" id="ARBA00023136"/>
    </source>
</evidence>
<dbReference type="OrthoDB" id="9986677at2759"/>
<name>A0A9P7Z440_9HELO</name>
<evidence type="ECO:0000256" key="1">
    <source>
        <dbReference type="ARBA" id="ARBA00004141"/>
    </source>
</evidence>
<feature type="transmembrane region" description="Helical" evidence="9">
    <location>
        <begin position="389"/>
        <end position="410"/>
    </location>
</feature>
<organism evidence="10 11">
    <name type="scientific">Calycina marina</name>
    <dbReference type="NCBI Taxonomy" id="1763456"/>
    <lineage>
        <taxon>Eukaryota</taxon>
        <taxon>Fungi</taxon>
        <taxon>Dikarya</taxon>
        <taxon>Ascomycota</taxon>
        <taxon>Pezizomycotina</taxon>
        <taxon>Leotiomycetes</taxon>
        <taxon>Helotiales</taxon>
        <taxon>Pezizellaceae</taxon>
        <taxon>Calycina</taxon>
    </lineage>
</organism>
<evidence type="ECO:0000256" key="7">
    <source>
        <dbReference type="ARBA" id="ARBA00022989"/>
    </source>
</evidence>
<dbReference type="EMBL" id="MU253899">
    <property type="protein sequence ID" value="KAG9244533.1"/>
    <property type="molecule type" value="Genomic_DNA"/>
</dbReference>
<comment type="caution">
    <text evidence="10">The sequence shown here is derived from an EMBL/GenBank/DDBJ whole genome shotgun (WGS) entry which is preliminary data.</text>
</comment>
<evidence type="ECO:0000256" key="9">
    <source>
        <dbReference type="SAM" id="Phobius"/>
    </source>
</evidence>
<dbReference type="Proteomes" id="UP000887226">
    <property type="component" value="Unassembled WGS sequence"/>
</dbReference>
<comment type="subcellular location">
    <subcellularLocation>
        <location evidence="1">Membrane</location>
        <topology evidence="1">Multi-pass membrane protein</topology>
    </subcellularLocation>
</comment>
<keyword evidence="8 9" id="KW-0472">Membrane</keyword>
<gene>
    <name evidence="10" type="ORF">BJ878DRAFT_534504</name>
</gene>
<evidence type="ECO:0000256" key="3">
    <source>
        <dbReference type="ARBA" id="ARBA00022448"/>
    </source>
</evidence>
<evidence type="ECO:0000256" key="4">
    <source>
        <dbReference type="ARBA" id="ARBA00022692"/>
    </source>
</evidence>
<dbReference type="PANTHER" id="PTHR22601">
    <property type="entry name" value="ISP4 LIKE PROTEIN"/>
    <property type="match status" value="1"/>
</dbReference>
<feature type="transmembrane region" description="Helical" evidence="9">
    <location>
        <begin position="262"/>
        <end position="288"/>
    </location>
</feature>
<comment type="similarity">
    <text evidence="2">Belongs to the oligopeptide OPT transporter family.</text>
</comment>
<dbReference type="GO" id="GO:0016020">
    <property type="term" value="C:membrane"/>
    <property type="evidence" value="ECO:0007669"/>
    <property type="project" value="UniProtKB-SubCell"/>
</dbReference>
<dbReference type="GO" id="GO:0035673">
    <property type="term" value="F:oligopeptide transmembrane transporter activity"/>
    <property type="evidence" value="ECO:0007669"/>
    <property type="project" value="InterPro"/>
</dbReference>
<keyword evidence="3" id="KW-0813">Transport</keyword>
<keyword evidence="5" id="KW-0571">Peptide transport</keyword>
<evidence type="ECO:0000256" key="2">
    <source>
        <dbReference type="ARBA" id="ARBA00008807"/>
    </source>
</evidence>
<keyword evidence="6" id="KW-0653">Protein transport</keyword>
<feature type="transmembrane region" description="Helical" evidence="9">
    <location>
        <begin position="203"/>
        <end position="223"/>
    </location>
</feature>
<reference evidence="10" key="1">
    <citation type="journal article" date="2021" name="IMA Fungus">
        <title>Genomic characterization of three marine fungi, including Emericellopsis atlantica sp. nov. with signatures of a generalist lifestyle and marine biomass degradation.</title>
        <authorList>
            <person name="Hagestad O.C."/>
            <person name="Hou L."/>
            <person name="Andersen J.H."/>
            <person name="Hansen E.H."/>
            <person name="Altermark B."/>
            <person name="Li C."/>
            <person name="Kuhnert E."/>
            <person name="Cox R.J."/>
            <person name="Crous P.W."/>
            <person name="Spatafora J.W."/>
            <person name="Lail K."/>
            <person name="Amirebrahimi M."/>
            <person name="Lipzen A."/>
            <person name="Pangilinan J."/>
            <person name="Andreopoulos W."/>
            <person name="Hayes R.D."/>
            <person name="Ng V."/>
            <person name="Grigoriev I.V."/>
            <person name="Jackson S.A."/>
            <person name="Sutton T.D.S."/>
            <person name="Dobson A.D.W."/>
            <person name="Rama T."/>
        </authorList>
    </citation>
    <scope>NUCLEOTIDE SEQUENCE</scope>
    <source>
        <strain evidence="10">TRa3180A</strain>
    </source>
</reference>
<feature type="transmembrane region" description="Helical" evidence="9">
    <location>
        <begin position="326"/>
        <end position="346"/>
    </location>
</feature>
<evidence type="ECO:0000256" key="6">
    <source>
        <dbReference type="ARBA" id="ARBA00022927"/>
    </source>
</evidence>
<keyword evidence="11" id="KW-1185">Reference proteome</keyword>
<dbReference type="InterPro" id="IPR004648">
    <property type="entry name" value="Oligpept_transpt"/>
</dbReference>
<evidence type="ECO:0000256" key="5">
    <source>
        <dbReference type="ARBA" id="ARBA00022856"/>
    </source>
</evidence>
<keyword evidence="7 9" id="KW-1133">Transmembrane helix</keyword>
<keyword evidence="4 9" id="KW-0812">Transmembrane</keyword>
<evidence type="ECO:0000313" key="11">
    <source>
        <dbReference type="Proteomes" id="UP000887226"/>
    </source>
</evidence>
<feature type="transmembrane region" description="Helical" evidence="9">
    <location>
        <begin position="416"/>
        <end position="436"/>
    </location>
</feature>
<protein>
    <submittedName>
        <fullName evidence="10">Oligopeptide transporter protein</fullName>
    </submittedName>
</protein>
<dbReference type="GO" id="GO:0015031">
    <property type="term" value="P:protein transport"/>
    <property type="evidence" value="ECO:0007669"/>
    <property type="project" value="UniProtKB-KW"/>
</dbReference>
<sequence length="601" mass="67751">MSRGQQYGNQIPHEILEELAPNGEGEEKALAIIQESVIFHADDWNFPSQIRKKMMRLFQGLKLYGEFYDRYLKIDATLMRFLSPYPGVRAVADPSDDKEISIETHSLNPAPWTFKEQMFATMTYGMILVQKSPVFYGLRFVTFDSQLMLTLFEQLIGMGFAGYLRRFSVYPVRALWPVALPKIAMNRALTSGTEGECLWMNYLTYWLPGYLFTALATFNWMTWIAPQNITLAILAGSSLGLGLFNPITIFDWNAATSSYSALALPFFSTCTMYIGSILGDFIILGIYYSNMYNTAYLPINPSVAFTNNATSYVVQSASPLFYSADYVLTVGANFAFYPLYFLYIMVNQWKTVSTPYVHFYNGLRHGKVNYEEAMDVHSRLMAKHPELPGWWFLVILFAAIIVSIISLEIYPLKTPIWLVFLMIAIKLIFALPLSFLSASTGTNLGLGTLTQIITGFILPNNPNAFLFAQTLGSSALNMAHYCKIAPRAVSRSQIGTVVITCFVAVGTQDYILTSVKGLCTPDQPSRFTCANDGFPLYASSLMGELIHLPDRPRPRTENPPGVREKLHLKLRPQTFERLDRTLFPSIISLLWLNPILIIQGI</sequence>
<dbReference type="AlphaFoldDB" id="A0A9P7Z440"/>
<accession>A0A9P7Z440</accession>
<dbReference type="Pfam" id="PF03169">
    <property type="entry name" value="OPT"/>
    <property type="match status" value="1"/>
</dbReference>
<proteinExistence type="inferred from homology"/>
<dbReference type="NCBIfam" id="TIGR00728">
    <property type="entry name" value="OPT_sfam"/>
    <property type="match status" value="1"/>
</dbReference>